<evidence type="ECO:0000256" key="7">
    <source>
        <dbReference type="PIRSR" id="PIRSR630616-1"/>
    </source>
</evidence>
<evidence type="ECO:0000259" key="12">
    <source>
        <dbReference type="PROSITE" id="PS50011"/>
    </source>
</evidence>
<dbReference type="InterPro" id="IPR029044">
    <property type="entry name" value="Nucleotide-diphossugar_trans"/>
</dbReference>
<dbReference type="RefSeq" id="XP_014567070.1">
    <property type="nucleotide sequence ID" value="XM_014711584.1"/>
</dbReference>
<feature type="active site" description="Proton acceptor" evidence="7">
    <location>
        <position position="136"/>
    </location>
</feature>
<dbReference type="GO" id="GO:0004674">
    <property type="term" value="F:protein serine/threonine kinase activity"/>
    <property type="evidence" value="ECO:0007669"/>
    <property type="project" value="UniProtKB-KW"/>
</dbReference>
<keyword evidence="14" id="KW-1185">Reference proteome</keyword>
<feature type="cross-link" description="Glycyl lysine isopeptide (Lys-Gly) (interchain with G-Cter in SUMO2)" evidence="9">
    <location>
        <position position="138"/>
    </location>
</feature>
<dbReference type="Gene3D" id="3.30.200.20">
    <property type="entry name" value="Phosphorylase Kinase, domain 1"/>
    <property type="match status" value="1"/>
</dbReference>
<dbReference type="HOGENOM" id="CLU_299581_0_0_1"/>
<reference evidence="13 14" key="2">
    <citation type="journal article" date="2012" name="Open Biol.">
        <title>Characteristics of nucleosomes and linker DNA regions on the genome of the basidiomycete Mixia osmundae revealed by mono- and dinucleosome mapping.</title>
        <authorList>
            <person name="Nishida H."/>
            <person name="Kondo S."/>
            <person name="Matsumoto T."/>
            <person name="Suzuki Y."/>
            <person name="Yoshikawa H."/>
            <person name="Taylor T.D."/>
            <person name="Sugiyama J."/>
        </authorList>
    </citation>
    <scope>NUCLEOTIDE SEQUENCE [LARGE SCALE GENOMIC DNA]</scope>
    <source>
        <strain evidence="14">CBS 9802 / IAM 14324 / JCM 22182 / KY 12970</strain>
    </source>
</reference>
<dbReference type="EMBL" id="BABT02000165">
    <property type="protein sequence ID" value="GAA98906.1"/>
    <property type="molecule type" value="Genomic_DNA"/>
</dbReference>
<evidence type="ECO:0000256" key="11">
    <source>
        <dbReference type="SAM" id="Phobius"/>
    </source>
</evidence>
<feature type="region of interest" description="Disordered" evidence="10">
    <location>
        <begin position="438"/>
        <end position="492"/>
    </location>
</feature>
<dbReference type="PROSITE" id="PS50011">
    <property type="entry name" value="PROTEIN_KINASE_DOM"/>
    <property type="match status" value="1"/>
</dbReference>
<dbReference type="Pfam" id="PF00069">
    <property type="entry name" value="Pkinase"/>
    <property type="match status" value="1"/>
</dbReference>
<dbReference type="InterPro" id="IPR007577">
    <property type="entry name" value="GlycoTrfase_DXD_sugar-bd_CS"/>
</dbReference>
<keyword evidence="4 8" id="KW-0547">Nucleotide-binding</keyword>
<evidence type="ECO:0000313" key="13">
    <source>
        <dbReference type="EMBL" id="GAA98906.1"/>
    </source>
</evidence>
<dbReference type="Proteomes" id="UP000009131">
    <property type="component" value="Unassembled WGS sequence"/>
</dbReference>
<organism evidence="13 14">
    <name type="scientific">Mixia osmundae (strain CBS 9802 / IAM 14324 / JCM 22182 / KY 12970)</name>
    <dbReference type="NCBI Taxonomy" id="764103"/>
    <lineage>
        <taxon>Eukaryota</taxon>
        <taxon>Fungi</taxon>
        <taxon>Dikarya</taxon>
        <taxon>Basidiomycota</taxon>
        <taxon>Pucciniomycotina</taxon>
        <taxon>Mixiomycetes</taxon>
        <taxon>Mixiales</taxon>
        <taxon>Mixiaceae</taxon>
        <taxon>Mixia</taxon>
    </lineage>
</organism>
<evidence type="ECO:0000256" key="1">
    <source>
        <dbReference type="ARBA" id="ARBA00009003"/>
    </source>
</evidence>
<protein>
    <recommendedName>
        <fullName evidence="12">Protein kinase domain-containing protein</fullName>
    </recommendedName>
</protein>
<feature type="compositionally biased region" description="Low complexity" evidence="10">
    <location>
        <begin position="482"/>
        <end position="492"/>
    </location>
</feature>
<feature type="binding site" evidence="8">
    <location>
        <position position="154"/>
    </location>
    <ligand>
        <name>ATP</name>
        <dbReference type="ChEBI" id="CHEBI:30616"/>
    </ligand>
</feature>
<evidence type="ECO:0000256" key="4">
    <source>
        <dbReference type="ARBA" id="ARBA00022741"/>
    </source>
</evidence>
<comment type="caution">
    <text evidence="13">The sequence shown here is derived from an EMBL/GenBank/DDBJ whole genome shotgun (WGS) entry which is preliminary data.</text>
</comment>
<evidence type="ECO:0000256" key="9">
    <source>
        <dbReference type="PIRSR" id="PIRSR630616-3"/>
    </source>
</evidence>
<feature type="region of interest" description="Disordered" evidence="10">
    <location>
        <begin position="977"/>
        <end position="1001"/>
    </location>
</feature>
<gene>
    <name evidence="13" type="primary">Mo05594</name>
    <name evidence="13" type="ORF">E5Q_05594</name>
</gene>
<feature type="transmembrane region" description="Helical" evidence="11">
    <location>
        <begin position="899"/>
        <end position="917"/>
    </location>
</feature>
<evidence type="ECO:0000256" key="10">
    <source>
        <dbReference type="SAM" id="MobiDB-lite"/>
    </source>
</evidence>
<proteinExistence type="inferred from homology"/>
<dbReference type="SUPFAM" id="SSF56112">
    <property type="entry name" value="Protein kinase-like (PK-like)"/>
    <property type="match status" value="1"/>
</dbReference>
<keyword evidence="5" id="KW-0418">Kinase</keyword>
<dbReference type="Pfam" id="PF04488">
    <property type="entry name" value="Gly_transf_sug"/>
    <property type="match status" value="1"/>
</dbReference>
<evidence type="ECO:0000256" key="5">
    <source>
        <dbReference type="ARBA" id="ARBA00022777"/>
    </source>
</evidence>
<sequence>MLDRLEVIKLLHRGDCGEVRLARATRSSQESLLFAVKSVSRSHARKLSDQLFPQHERQILLLQLSERCPAICRLLAADSDEQNLYLITEYCPGGDLGALLDTLGPEGVQTSWIRAWLHDTLAALTWLHAHSWVHRDLKPSNLLIAMTGQLRLTDFGSAAPLNPATGNVKRPFAEALVGTVDYISPHMLRAHQAAINRCQTQADEQSYGAEADLWSLGVMMYEIIVGACPFYAEDVATTYDLILEDSEIRLPSHCSISQDGRDLLQLLLTRPGHAPPAHELARHPFVRFEDPRSLDRFVPEHPVIDIANLSAYQSATKPSTGIDFSAFFSSPGLSILRIAKADTPTQSDEIEHADWAFVPSEDAWEEIGYREPGETALPTIAHSPAWFVTPARRSTISLSSLSRSKTTDSSTTSATKRQRRDMSAFSARHEMVQHAVLSTAQKRRPSTHMERNESASQDQGAHMLQSEESSIEGTELDDSPTRSRSASISLLSKSLGSSRHSRSLSDRSFTPLADFTNRSRQASQDRELPAQEPEFLNATFRYWQCGICWRSSTATSPRLGIFHGEFCDAIGAGTPRHSVIAPRAAVFPPAADDFPWPLTRLATSLHGIMVCSWRLAGIATLLTALALLSICRHRLVIVFSLASAYTFDLRTINEVGSLDDGLACNGTYCGSADSKSQQNNYVIPNVFHSILLGPSYVMRPSWQVSLDSCRALHPTAEFKMWTDESAAAFVAKEYPELLRTWLSYGQTIQRSNTLRYMLLARLGGIYMDLDLACRVNLDPLRRLTLVTPPATPTGRTNAFIAAIPNHPYMNALVSALPVYNLEWFFPYATNMFSTGCLYFSAIDVALPAEVRRSMKILPGKAHRLSGHTFTPLFEHLGASTWHSWDSSVIMALGHAVNSLMSLWLPLASVAIVAIFGWHMRSRSTMQRHVRFLPSPVTEKSAARRTSRRRQRPMLALDLSATRKIQFKWNDKIVDLSARSGSSTPSSSGSDSSSIQAQKVLL</sequence>
<reference evidence="13 14" key="1">
    <citation type="journal article" date="2011" name="J. Gen. Appl. Microbiol.">
        <title>Draft genome sequencing of the enigmatic basidiomycete Mixia osmundae.</title>
        <authorList>
            <person name="Nishida H."/>
            <person name="Nagatsuka Y."/>
            <person name="Sugiyama J."/>
        </authorList>
    </citation>
    <scope>NUCLEOTIDE SEQUENCE [LARGE SCALE GENOMIC DNA]</scope>
    <source>
        <strain evidence="14">CBS 9802 / IAM 14324 / JCM 22182 / KY 12970</strain>
    </source>
</reference>
<keyword evidence="3" id="KW-0808">Transferase</keyword>
<evidence type="ECO:0000256" key="6">
    <source>
        <dbReference type="ARBA" id="ARBA00022840"/>
    </source>
</evidence>
<dbReference type="eggNOG" id="KOG0612">
    <property type="taxonomic scope" value="Eukaryota"/>
</dbReference>
<dbReference type="InParanoid" id="G7E7U6"/>
<evidence type="ECO:0000313" key="14">
    <source>
        <dbReference type="Proteomes" id="UP000009131"/>
    </source>
</evidence>
<feature type="region of interest" description="Disordered" evidence="10">
    <location>
        <begin position="398"/>
        <end position="421"/>
    </location>
</feature>
<keyword evidence="11" id="KW-0812">Transmembrane</keyword>
<dbReference type="Gene3D" id="1.10.510.10">
    <property type="entry name" value="Transferase(Phosphotransferase) domain 1"/>
    <property type="match status" value="1"/>
</dbReference>
<keyword evidence="2" id="KW-0723">Serine/threonine-protein kinase</keyword>
<dbReference type="SMART" id="SM00220">
    <property type="entry name" value="S_TKc"/>
    <property type="match status" value="1"/>
</dbReference>
<keyword evidence="6 8" id="KW-0067">ATP-binding</keyword>
<dbReference type="AlphaFoldDB" id="G7E7U6"/>
<dbReference type="PANTHER" id="PTHR24350">
    <property type="entry name" value="SERINE/THREONINE-PROTEIN KINASE IAL-RELATED"/>
    <property type="match status" value="1"/>
</dbReference>
<dbReference type="STRING" id="764103.G7E7U6"/>
<name>G7E7U6_MIXOS</name>
<dbReference type="InterPro" id="IPR000719">
    <property type="entry name" value="Prot_kinase_dom"/>
</dbReference>
<keyword evidence="11" id="KW-1133">Transmembrane helix</keyword>
<keyword evidence="11" id="KW-0472">Membrane</keyword>
<feature type="binding site" evidence="8">
    <location>
        <position position="37"/>
    </location>
    <ligand>
        <name>ATP</name>
        <dbReference type="ChEBI" id="CHEBI:30616"/>
    </ligand>
</feature>
<dbReference type="OrthoDB" id="3647at2759"/>
<dbReference type="InterPro" id="IPR030616">
    <property type="entry name" value="Aur-like"/>
</dbReference>
<evidence type="ECO:0000256" key="8">
    <source>
        <dbReference type="PIRSR" id="PIRSR630616-2"/>
    </source>
</evidence>
<dbReference type="SUPFAM" id="SSF53448">
    <property type="entry name" value="Nucleotide-diphospho-sugar transferases"/>
    <property type="match status" value="1"/>
</dbReference>
<feature type="compositionally biased region" description="Low complexity" evidence="10">
    <location>
        <begin position="977"/>
        <end position="993"/>
    </location>
</feature>
<evidence type="ECO:0000256" key="2">
    <source>
        <dbReference type="ARBA" id="ARBA00022527"/>
    </source>
</evidence>
<feature type="domain" description="Protein kinase" evidence="12">
    <location>
        <begin position="5"/>
        <end position="286"/>
    </location>
</feature>
<evidence type="ECO:0000256" key="3">
    <source>
        <dbReference type="ARBA" id="ARBA00022679"/>
    </source>
</evidence>
<dbReference type="GO" id="GO:0005524">
    <property type="term" value="F:ATP binding"/>
    <property type="evidence" value="ECO:0007669"/>
    <property type="project" value="UniProtKB-KW"/>
</dbReference>
<dbReference type="InterPro" id="IPR011009">
    <property type="entry name" value="Kinase-like_dom_sf"/>
</dbReference>
<accession>G7E7U6</accession>
<comment type="similarity">
    <text evidence="1">Belongs to the glycosyltransferase 32 family.</text>
</comment>
<dbReference type="Gene3D" id="3.90.550.20">
    <property type="match status" value="1"/>
</dbReference>
<feature type="compositionally biased region" description="Low complexity" evidence="10">
    <location>
        <begin position="398"/>
        <end position="415"/>
    </location>
</feature>